<keyword evidence="8" id="KW-1133">Transmembrane helix</keyword>
<evidence type="ECO:0000256" key="3">
    <source>
        <dbReference type="ARBA" id="ARBA00012438"/>
    </source>
</evidence>
<evidence type="ECO:0000256" key="2">
    <source>
        <dbReference type="ARBA" id="ARBA00004236"/>
    </source>
</evidence>
<feature type="transmembrane region" description="Helical" evidence="8">
    <location>
        <begin position="12"/>
        <end position="32"/>
    </location>
</feature>
<dbReference type="InterPro" id="IPR004358">
    <property type="entry name" value="Sig_transdc_His_kin-like_C"/>
</dbReference>
<organism evidence="10 11">
    <name type="scientific">Serinicoccus chungangensis</name>
    <dbReference type="NCBI Taxonomy" id="767452"/>
    <lineage>
        <taxon>Bacteria</taxon>
        <taxon>Bacillati</taxon>
        <taxon>Actinomycetota</taxon>
        <taxon>Actinomycetes</taxon>
        <taxon>Micrococcales</taxon>
        <taxon>Ornithinimicrobiaceae</taxon>
        <taxon>Serinicoccus</taxon>
    </lineage>
</organism>
<proteinExistence type="predicted"/>
<evidence type="ECO:0000256" key="6">
    <source>
        <dbReference type="ARBA" id="ARBA00022777"/>
    </source>
</evidence>
<feature type="transmembrane region" description="Helical" evidence="8">
    <location>
        <begin position="39"/>
        <end position="63"/>
    </location>
</feature>
<dbReference type="Gene3D" id="3.30.565.10">
    <property type="entry name" value="Histidine kinase-like ATPase, C-terminal domain"/>
    <property type="match status" value="1"/>
</dbReference>
<dbReference type="InterPro" id="IPR003594">
    <property type="entry name" value="HATPase_dom"/>
</dbReference>
<evidence type="ECO:0000259" key="9">
    <source>
        <dbReference type="PROSITE" id="PS50109"/>
    </source>
</evidence>
<keyword evidence="8" id="KW-0812">Transmembrane</keyword>
<dbReference type="Gene3D" id="1.10.287.130">
    <property type="match status" value="1"/>
</dbReference>
<dbReference type="PANTHER" id="PTHR43711:SF1">
    <property type="entry name" value="HISTIDINE KINASE 1"/>
    <property type="match status" value="1"/>
</dbReference>
<dbReference type="Pfam" id="PF02518">
    <property type="entry name" value="HATPase_c"/>
    <property type="match status" value="1"/>
</dbReference>
<evidence type="ECO:0000256" key="5">
    <source>
        <dbReference type="ARBA" id="ARBA00022679"/>
    </source>
</evidence>
<dbReference type="EC" id="2.7.13.3" evidence="3"/>
<reference evidence="10 11" key="1">
    <citation type="submission" date="2015-12" db="EMBL/GenBank/DDBJ databases">
        <title>Serinicoccus chungangenesis strain CD08_5 genome sequencing and assembly.</title>
        <authorList>
            <person name="Chander A.M."/>
            <person name="Kaur G."/>
            <person name="Nair G.R."/>
            <person name="Dhawan D.K."/>
            <person name="Kochhar R.K."/>
            <person name="Mayilraj S."/>
            <person name="Bhadada S.K."/>
        </authorList>
    </citation>
    <scope>NUCLEOTIDE SEQUENCE [LARGE SCALE GENOMIC DNA]</scope>
    <source>
        <strain evidence="10 11">CD08_5</strain>
    </source>
</reference>
<dbReference type="CDD" id="cd00082">
    <property type="entry name" value="HisKA"/>
    <property type="match status" value="1"/>
</dbReference>
<dbReference type="InterPro" id="IPR050736">
    <property type="entry name" value="Sensor_HK_Regulatory"/>
</dbReference>
<feature type="domain" description="Histidine kinase" evidence="9">
    <location>
        <begin position="124"/>
        <end position="338"/>
    </location>
</feature>
<dbReference type="Proteomes" id="UP000054837">
    <property type="component" value="Unassembled WGS sequence"/>
</dbReference>
<sequence>MPMRPELEAITLAAGTAGAVGLAGAALTLLVARRSPAAATLLGPVVGVASVAAGVVVTTRAMFLSEHDATLIALVLLAAAPVALAIGVLLFRSVRRLDRRAQQRLADEQRELELARSRQDMITWASHDLRTPLSSIRVMSEALEDGLVTDQDDYHRRIRAEADRMTVMVDDLLELSRLRSSAPADPGEAVDLAEVAATVVASQQPVAQQQRVHLRLTGDAPAPVRAAAGELDRVVANVVSNAVRESAAGSDVVVRVAAEPAAEEVVLDVDDACGGLAEEALAHAFEPGWRGSSARSAGAGVGVGLTIAHALVERSGGTITLANHGPGCRVRITLPRHTPAPDAR</sequence>
<evidence type="ECO:0000256" key="4">
    <source>
        <dbReference type="ARBA" id="ARBA00022553"/>
    </source>
</evidence>
<keyword evidence="4" id="KW-0597">Phosphoprotein</keyword>
<dbReference type="InterPro" id="IPR005467">
    <property type="entry name" value="His_kinase_dom"/>
</dbReference>
<comment type="subcellular location">
    <subcellularLocation>
        <location evidence="2">Cell membrane</location>
    </subcellularLocation>
</comment>
<dbReference type="InterPro" id="IPR003661">
    <property type="entry name" value="HisK_dim/P_dom"/>
</dbReference>
<evidence type="ECO:0000256" key="7">
    <source>
        <dbReference type="ARBA" id="ARBA00023012"/>
    </source>
</evidence>
<feature type="transmembrane region" description="Helical" evidence="8">
    <location>
        <begin position="69"/>
        <end position="91"/>
    </location>
</feature>
<dbReference type="InterPro" id="IPR036097">
    <property type="entry name" value="HisK_dim/P_sf"/>
</dbReference>
<keyword evidence="8" id="KW-0472">Membrane</keyword>
<keyword evidence="6" id="KW-0418">Kinase</keyword>
<dbReference type="PANTHER" id="PTHR43711">
    <property type="entry name" value="TWO-COMPONENT HISTIDINE KINASE"/>
    <property type="match status" value="1"/>
</dbReference>
<dbReference type="SUPFAM" id="SSF47384">
    <property type="entry name" value="Homodimeric domain of signal transducing histidine kinase"/>
    <property type="match status" value="1"/>
</dbReference>
<accession>A0A0W8I2E4</accession>
<dbReference type="SUPFAM" id="SSF55874">
    <property type="entry name" value="ATPase domain of HSP90 chaperone/DNA topoisomerase II/histidine kinase"/>
    <property type="match status" value="1"/>
</dbReference>
<dbReference type="GO" id="GO:0000155">
    <property type="term" value="F:phosphorelay sensor kinase activity"/>
    <property type="evidence" value="ECO:0007669"/>
    <property type="project" value="InterPro"/>
</dbReference>
<dbReference type="PRINTS" id="PR00344">
    <property type="entry name" value="BCTRLSENSOR"/>
</dbReference>
<keyword evidence="5" id="KW-0808">Transferase</keyword>
<evidence type="ECO:0000256" key="8">
    <source>
        <dbReference type="SAM" id="Phobius"/>
    </source>
</evidence>
<evidence type="ECO:0000313" key="10">
    <source>
        <dbReference type="EMBL" id="KUG51904.1"/>
    </source>
</evidence>
<dbReference type="PROSITE" id="PS50109">
    <property type="entry name" value="HIS_KIN"/>
    <property type="match status" value="1"/>
</dbReference>
<dbReference type="AlphaFoldDB" id="A0A0W8I2E4"/>
<comment type="catalytic activity">
    <reaction evidence="1">
        <text>ATP + protein L-histidine = ADP + protein N-phospho-L-histidine.</text>
        <dbReference type="EC" id="2.7.13.3"/>
    </reaction>
</comment>
<dbReference type="EMBL" id="LQBL01000031">
    <property type="protein sequence ID" value="KUG51904.1"/>
    <property type="molecule type" value="Genomic_DNA"/>
</dbReference>
<dbReference type="GO" id="GO:0005886">
    <property type="term" value="C:plasma membrane"/>
    <property type="evidence" value="ECO:0007669"/>
    <property type="project" value="UniProtKB-SubCell"/>
</dbReference>
<evidence type="ECO:0000313" key="11">
    <source>
        <dbReference type="Proteomes" id="UP000054837"/>
    </source>
</evidence>
<dbReference type="SMART" id="SM00388">
    <property type="entry name" value="HisKA"/>
    <property type="match status" value="1"/>
</dbReference>
<keyword evidence="7" id="KW-0902">Two-component regulatory system</keyword>
<gene>
    <name evidence="10" type="ORF">AVL62_08165</name>
</gene>
<dbReference type="Pfam" id="PF00512">
    <property type="entry name" value="HisKA"/>
    <property type="match status" value="1"/>
</dbReference>
<name>A0A0W8I2E4_9MICO</name>
<keyword evidence="11" id="KW-1185">Reference proteome</keyword>
<dbReference type="STRING" id="767452.AVL62_08165"/>
<dbReference type="SMART" id="SM00387">
    <property type="entry name" value="HATPase_c"/>
    <property type="match status" value="1"/>
</dbReference>
<dbReference type="InterPro" id="IPR036890">
    <property type="entry name" value="HATPase_C_sf"/>
</dbReference>
<evidence type="ECO:0000256" key="1">
    <source>
        <dbReference type="ARBA" id="ARBA00000085"/>
    </source>
</evidence>
<protein>
    <recommendedName>
        <fullName evidence="3">histidine kinase</fullName>
        <ecNumber evidence="3">2.7.13.3</ecNumber>
    </recommendedName>
</protein>
<comment type="caution">
    <text evidence="10">The sequence shown here is derived from an EMBL/GenBank/DDBJ whole genome shotgun (WGS) entry which is preliminary data.</text>
</comment>